<protein>
    <submittedName>
        <fullName evidence="1">Uncharacterized protein</fullName>
    </submittedName>
</protein>
<gene>
    <name evidence="1" type="ORF">HZA61_03765</name>
</gene>
<dbReference type="Proteomes" id="UP000696931">
    <property type="component" value="Unassembled WGS sequence"/>
</dbReference>
<name>A0A933SBD7_UNCEI</name>
<sequence length="560" mass="61489">MTAAPLTRIEKLRFTFGPEAAREKRRLFAALGRTRFTTARDLSRFHEALVYTRAYPDDEATLALAERLLRGFAKRADLTALRGKLEDSGIAGTDTRFRFFASTALRLATRFPERLTYDWARMDDTSRLEELLPLLAAHGETPGMDEYDLGLRGWLDRMRGPKTGDAAFVTTRLAARVRDPQLFEKLHDGVDAAMTLAWGPGGPSRTNARWPGASVTFQRGPLRKGRPDLREELMRPPVAITPLSRRDGERVLAMCMEAMVTRSRDLDVFAYGDPSDVRMVDCGDGLQFACVGALPSRRLLLESVYGMLTLKNGVPTGYVLTSALFGSAEIAYNVFETYRGGEAGAVYGRVLAMTKALFGVDSFTVYPYQLGGAGNEEGLASGAWWVYRKLGFAPRDRAARALVRREEARMAKHPEHRSSRATLMTLGESNVYWHEGAKRDDVIGLLPLANVGLAVTDLLAKRFGGEGERGAAACVREAAKLLGAGPASGWSAGERQSFERWAPLALLLSGVSRWSAAEKRALAHVMRAKGGVRETDFVRAFDGHAKLRAAVARLAEATKA</sequence>
<evidence type="ECO:0000313" key="1">
    <source>
        <dbReference type="EMBL" id="MBI5168585.1"/>
    </source>
</evidence>
<dbReference type="AlphaFoldDB" id="A0A933SBD7"/>
<reference evidence="1" key="1">
    <citation type="submission" date="2020-07" db="EMBL/GenBank/DDBJ databases">
        <title>Huge and variable diversity of episymbiotic CPR bacteria and DPANN archaea in groundwater ecosystems.</title>
        <authorList>
            <person name="He C.Y."/>
            <person name="Keren R."/>
            <person name="Whittaker M."/>
            <person name="Farag I.F."/>
            <person name="Doudna J."/>
            <person name="Cate J.H.D."/>
            <person name="Banfield J.F."/>
        </authorList>
    </citation>
    <scope>NUCLEOTIDE SEQUENCE</scope>
    <source>
        <strain evidence="1">NC_groundwater_1813_Pr3_B-0.1um_71_17</strain>
    </source>
</reference>
<proteinExistence type="predicted"/>
<accession>A0A933SBD7</accession>
<comment type="caution">
    <text evidence="1">The sequence shown here is derived from an EMBL/GenBank/DDBJ whole genome shotgun (WGS) entry which is preliminary data.</text>
</comment>
<evidence type="ECO:0000313" key="2">
    <source>
        <dbReference type="Proteomes" id="UP000696931"/>
    </source>
</evidence>
<dbReference type="EMBL" id="JACRIW010000031">
    <property type="protein sequence ID" value="MBI5168585.1"/>
    <property type="molecule type" value="Genomic_DNA"/>
</dbReference>
<organism evidence="1 2">
    <name type="scientific">Eiseniibacteriota bacterium</name>
    <dbReference type="NCBI Taxonomy" id="2212470"/>
    <lineage>
        <taxon>Bacteria</taxon>
        <taxon>Candidatus Eiseniibacteriota</taxon>
    </lineage>
</organism>